<dbReference type="GO" id="GO:0003712">
    <property type="term" value="F:transcription coregulator activity"/>
    <property type="evidence" value="ECO:0007669"/>
    <property type="project" value="InterPro"/>
</dbReference>
<dbReference type="EnsemblMetazoa" id="CapteT26891">
    <property type="protein sequence ID" value="CapteP26891"/>
    <property type="gene ID" value="CapteG26891"/>
</dbReference>
<dbReference type="OrthoDB" id="10055322at2759"/>
<gene>
    <name evidence="9" type="primary">MED15</name>
    <name evidence="11" type="ORF">CAPTEDRAFT_26891</name>
</gene>
<dbReference type="FunFam" id="1.10.246.20:FF:000002">
    <property type="entry name" value="Mediator of RNA polymerase II transcription subunit 15"/>
    <property type="match status" value="1"/>
</dbReference>
<dbReference type="Pfam" id="PF09606">
    <property type="entry name" value="Med15_N"/>
    <property type="match status" value="1"/>
</dbReference>
<evidence type="ECO:0000256" key="6">
    <source>
        <dbReference type="ARBA" id="ARBA00023163"/>
    </source>
</evidence>
<evidence type="ECO:0000313" key="11">
    <source>
        <dbReference type="EMBL" id="ELU01814.1"/>
    </source>
</evidence>
<evidence type="ECO:0000313" key="12">
    <source>
        <dbReference type="EnsemblMetazoa" id="CapteP26891"/>
    </source>
</evidence>
<evidence type="ECO:0000313" key="13">
    <source>
        <dbReference type="Proteomes" id="UP000014760"/>
    </source>
</evidence>
<dbReference type="GO" id="GO:0006355">
    <property type="term" value="P:regulation of DNA-templated transcription"/>
    <property type="evidence" value="ECO:0007669"/>
    <property type="project" value="InterPro"/>
</dbReference>
<dbReference type="InterPro" id="IPR036529">
    <property type="entry name" value="KIX_dom_sf"/>
</dbReference>
<evidence type="ECO:0000256" key="3">
    <source>
        <dbReference type="ARBA" id="ARBA00019613"/>
    </source>
</evidence>
<dbReference type="Proteomes" id="UP000014760">
    <property type="component" value="Unassembled WGS sequence"/>
</dbReference>
<comment type="subcellular location">
    <subcellularLocation>
        <location evidence="1 9">Nucleus</location>
    </subcellularLocation>
</comment>
<feature type="domain" description="Mediator of RNA polymerase II transcription subunit 15 N-terminal" evidence="10">
    <location>
        <begin position="4"/>
        <end position="66"/>
    </location>
</feature>
<dbReference type="HOGENOM" id="CLU_2838470_0_0_1"/>
<comment type="function">
    <text evidence="9">Component of the Mediator complex, a coactivator involved in the regulated transcription of nearly all RNA polymerase II-dependent genes. Mediator functions as a bridge to convey information from gene-specific regulatory proteins to the basal RNA polymerase II transcription machinery. Mediator is recruited to promoters by direct interactions with regulatory proteins and serves as a scaffold for the assembly of a functional preinitiation complex with RNA polymerase II and the general transcription factors.</text>
</comment>
<evidence type="ECO:0000259" key="10">
    <source>
        <dbReference type="Pfam" id="PF09606"/>
    </source>
</evidence>
<dbReference type="PANTHER" id="PTHR31804">
    <property type="entry name" value="MEDIATOR OF RNA POLYMERASE II TRANSCRIPTION SUBUNIT 15"/>
    <property type="match status" value="1"/>
</dbReference>
<evidence type="ECO:0000256" key="4">
    <source>
        <dbReference type="ARBA" id="ARBA00023015"/>
    </source>
</evidence>
<dbReference type="STRING" id="283909.R7U762"/>
<dbReference type="OMA" id="WRGPQFR"/>
<evidence type="ECO:0000256" key="7">
    <source>
        <dbReference type="ARBA" id="ARBA00023242"/>
    </source>
</evidence>
<dbReference type="EMBL" id="AMQN01009120">
    <property type="status" value="NOT_ANNOTATED_CDS"/>
    <property type="molecule type" value="Genomic_DNA"/>
</dbReference>
<reference evidence="13" key="1">
    <citation type="submission" date="2012-12" db="EMBL/GenBank/DDBJ databases">
        <authorList>
            <person name="Hellsten U."/>
            <person name="Grimwood J."/>
            <person name="Chapman J.A."/>
            <person name="Shapiro H."/>
            <person name="Aerts A."/>
            <person name="Otillar R.P."/>
            <person name="Terry A.Y."/>
            <person name="Boore J.L."/>
            <person name="Simakov O."/>
            <person name="Marletaz F."/>
            <person name="Cho S.-J."/>
            <person name="Edsinger-Gonzales E."/>
            <person name="Havlak P."/>
            <person name="Kuo D.-H."/>
            <person name="Larsson T."/>
            <person name="Lv J."/>
            <person name="Arendt D."/>
            <person name="Savage R."/>
            <person name="Osoegawa K."/>
            <person name="de Jong P."/>
            <person name="Lindberg D.R."/>
            <person name="Seaver E.C."/>
            <person name="Weisblat D.A."/>
            <person name="Putnam N.H."/>
            <person name="Grigoriev I.V."/>
            <person name="Rokhsar D.S."/>
        </authorList>
    </citation>
    <scope>NUCLEOTIDE SEQUENCE</scope>
    <source>
        <strain evidence="13">I ESC-2004</strain>
    </source>
</reference>
<proteinExistence type="inferred from homology"/>
<dbReference type="PANTHER" id="PTHR31804:SF3">
    <property type="entry name" value="MEDIATOR OF RNA POLYMERASE II TRANSCRIPTION SUBUNIT 15"/>
    <property type="match status" value="1"/>
</dbReference>
<organism evidence="11">
    <name type="scientific">Capitella teleta</name>
    <name type="common">Polychaete worm</name>
    <dbReference type="NCBI Taxonomy" id="283909"/>
    <lineage>
        <taxon>Eukaryota</taxon>
        <taxon>Metazoa</taxon>
        <taxon>Spiralia</taxon>
        <taxon>Lophotrochozoa</taxon>
        <taxon>Annelida</taxon>
        <taxon>Polychaeta</taxon>
        <taxon>Sedentaria</taxon>
        <taxon>Scolecida</taxon>
        <taxon>Capitellidae</taxon>
        <taxon>Capitella</taxon>
    </lineage>
</organism>
<keyword evidence="6 9" id="KW-0804">Transcription</keyword>
<protein>
    <recommendedName>
        <fullName evidence="3 9">Mediator of RNA polymerase II transcription subunit 15</fullName>
    </recommendedName>
    <alternativeName>
        <fullName evidence="8 9">Mediator complex subunit 15</fullName>
    </alternativeName>
</protein>
<keyword evidence="5 9" id="KW-0010">Activator</keyword>
<dbReference type="Gene3D" id="1.10.246.20">
    <property type="entry name" value="Coactivator CBP, KIX domain"/>
    <property type="match status" value="1"/>
</dbReference>
<keyword evidence="13" id="KW-1185">Reference proteome</keyword>
<dbReference type="GO" id="GO:0005634">
    <property type="term" value="C:nucleus"/>
    <property type="evidence" value="ECO:0007669"/>
    <property type="project" value="UniProtKB-SubCell"/>
</dbReference>
<dbReference type="EMBL" id="AMQN01009121">
    <property type="status" value="NOT_ANNOTATED_CDS"/>
    <property type="molecule type" value="Genomic_DNA"/>
</dbReference>
<evidence type="ECO:0000256" key="2">
    <source>
        <dbReference type="ARBA" id="ARBA00009807"/>
    </source>
</evidence>
<evidence type="ECO:0000256" key="1">
    <source>
        <dbReference type="ARBA" id="ARBA00004123"/>
    </source>
</evidence>
<keyword evidence="4 9" id="KW-0805">Transcription regulation</keyword>
<dbReference type="SUPFAM" id="SSF47040">
    <property type="entry name" value="Kix domain of CBP (creb binding protein)"/>
    <property type="match status" value="1"/>
</dbReference>
<keyword evidence="7 9" id="KW-0539">Nucleus</keyword>
<dbReference type="InterPro" id="IPR019087">
    <property type="entry name" value="Med15_N"/>
</dbReference>
<evidence type="ECO:0000256" key="8">
    <source>
        <dbReference type="ARBA" id="ARBA00032016"/>
    </source>
</evidence>
<comment type="similarity">
    <text evidence="2 9">Belongs to the Mediator complex subunit 15 family.</text>
</comment>
<dbReference type="EMBL" id="KB304646">
    <property type="protein sequence ID" value="ELU01814.1"/>
    <property type="molecule type" value="Genomic_DNA"/>
</dbReference>
<sequence length="66" mass="7646">MAAQDNSWKTDQFRSKVVAQIEDAIRQSGNPMTKSSVEMEKHVFQRANTREDYLALVARLIIHVRE</sequence>
<feature type="non-terminal residue" evidence="11">
    <location>
        <position position="66"/>
    </location>
</feature>
<name>R7U762_CAPTE</name>
<evidence type="ECO:0000256" key="5">
    <source>
        <dbReference type="ARBA" id="ARBA00023159"/>
    </source>
</evidence>
<accession>R7U762</accession>
<dbReference type="AlphaFoldDB" id="R7U762"/>
<reference evidence="12" key="3">
    <citation type="submission" date="2015-06" db="UniProtKB">
        <authorList>
            <consortium name="EnsemblMetazoa"/>
        </authorList>
    </citation>
    <scope>IDENTIFICATION</scope>
</reference>
<comment type="subunit">
    <text evidence="9">Component of the Mediator complex.</text>
</comment>
<evidence type="ECO:0000256" key="9">
    <source>
        <dbReference type="RuleBase" id="RU364148"/>
    </source>
</evidence>
<reference evidence="11 13" key="2">
    <citation type="journal article" date="2013" name="Nature">
        <title>Insights into bilaterian evolution from three spiralian genomes.</title>
        <authorList>
            <person name="Simakov O."/>
            <person name="Marletaz F."/>
            <person name="Cho S.J."/>
            <person name="Edsinger-Gonzales E."/>
            <person name="Havlak P."/>
            <person name="Hellsten U."/>
            <person name="Kuo D.H."/>
            <person name="Larsson T."/>
            <person name="Lv J."/>
            <person name="Arendt D."/>
            <person name="Savage R."/>
            <person name="Osoegawa K."/>
            <person name="de Jong P."/>
            <person name="Grimwood J."/>
            <person name="Chapman J.A."/>
            <person name="Shapiro H."/>
            <person name="Aerts A."/>
            <person name="Otillar R.P."/>
            <person name="Terry A.Y."/>
            <person name="Boore J.L."/>
            <person name="Grigoriev I.V."/>
            <person name="Lindberg D.R."/>
            <person name="Seaver E.C."/>
            <person name="Weisblat D.A."/>
            <person name="Putnam N.H."/>
            <person name="Rokhsar D.S."/>
        </authorList>
    </citation>
    <scope>NUCLEOTIDE SEQUENCE</scope>
    <source>
        <strain evidence="11 13">I ESC-2004</strain>
    </source>
</reference>